<proteinExistence type="predicted"/>
<evidence type="ECO:0000313" key="2">
    <source>
        <dbReference type="EMBL" id="CCA14870.1"/>
    </source>
</evidence>
<dbReference type="EMBL" id="FR824051">
    <property type="protein sequence ID" value="CCA14870.1"/>
    <property type="molecule type" value="Genomic_DNA"/>
</dbReference>
<dbReference type="HOGENOM" id="CLU_886851_0_0_1"/>
<accession>F0W1E2</accession>
<gene>
    <name evidence="2" type="primary">AlNc14C6G911</name>
    <name evidence="2" type="ORF">ALNC14_010130</name>
</gene>
<name>F0W1E2_9STRA</name>
<reference evidence="2" key="2">
    <citation type="submission" date="2011-02" db="EMBL/GenBank/DDBJ databases">
        <authorList>
            <person name="MacLean D."/>
        </authorList>
    </citation>
    <scope>NUCLEOTIDE SEQUENCE</scope>
</reference>
<dbReference type="AlphaFoldDB" id="F0W1E2"/>
<evidence type="ECO:0000256" key="1">
    <source>
        <dbReference type="SAM" id="MobiDB-lite"/>
    </source>
</evidence>
<sequence length="332" mass="37640">MRPVNIDGVATEVKTTQHPSNGHETEPTFPQDMRAHLESHSATSKDGIPMDVAVYPKNEQNALCKKILLGAKAMHHFLWYEIEGREKPLEKFQETVTRQVSRESDATTWDRDMVKALHRTRFAGHKESVKSRSMLLEQSSDGLLSCDESPSGKARVFAYETIQKLYTAAVEYNFTYIRHYVNPFMPLAPSTDQFHSGDYPVVPVKPVYCTPFTINTLAVYKHLISIVDSLLSVLDTDVGNNVINIDIESPWLKELRSVESKVFQMAIVPSKVGLASRDILKEYETLEEDCESHARNAYGLIDLFYKSTKKLYNGIGSSVGYTWMLEVTESEY</sequence>
<reference evidence="2" key="1">
    <citation type="journal article" date="2011" name="PLoS Biol.">
        <title>Gene gain and loss during evolution of obligate parasitism in the white rust pathogen of Arabidopsis thaliana.</title>
        <authorList>
            <person name="Kemen E."/>
            <person name="Gardiner A."/>
            <person name="Schultz-Larsen T."/>
            <person name="Kemen A.C."/>
            <person name="Balmuth A.L."/>
            <person name="Robert-Seilaniantz A."/>
            <person name="Bailey K."/>
            <person name="Holub E."/>
            <person name="Studholme D.J."/>
            <person name="Maclean D."/>
            <person name="Jones J.D."/>
        </authorList>
    </citation>
    <scope>NUCLEOTIDE SEQUENCE</scope>
</reference>
<protein>
    <submittedName>
        <fullName evidence="2">AlNc14C6G911 protein</fullName>
    </submittedName>
</protein>
<feature type="region of interest" description="Disordered" evidence="1">
    <location>
        <begin position="1"/>
        <end position="28"/>
    </location>
</feature>
<organism evidence="2">
    <name type="scientific">Albugo laibachii Nc14</name>
    <dbReference type="NCBI Taxonomy" id="890382"/>
    <lineage>
        <taxon>Eukaryota</taxon>
        <taxon>Sar</taxon>
        <taxon>Stramenopiles</taxon>
        <taxon>Oomycota</taxon>
        <taxon>Peronosporomycetes</taxon>
        <taxon>Albuginales</taxon>
        <taxon>Albuginaceae</taxon>
        <taxon>Albugo</taxon>
    </lineage>
</organism>